<dbReference type="SUPFAM" id="SSF159871">
    <property type="entry name" value="YdgH-like"/>
    <property type="match status" value="1"/>
</dbReference>
<dbReference type="Pfam" id="PF07338">
    <property type="entry name" value="YdgH_BhsA-like"/>
    <property type="match status" value="1"/>
</dbReference>
<evidence type="ECO:0000313" key="6">
    <source>
        <dbReference type="Proteomes" id="UP000036851"/>
    </source>
</evidence>
<gene>
    <name evidence="4" type="ORF">NG42_08275</name>
    <name evidence="5" type="ORF">NG43_12130</name>
</gene>
<sequence>MRITIHLLLALLLSGCSALNTTPQPPPVATSQAQSITRAQSLSLTRLGNITATVRGSPDDAERAIAAKANALGASYYYIIMVSETVIPAMWYATATLYGPSAAGSTQQ</sequence>
<evidence type="ECO:0000313" key="4">
    <source>
        <dbReference type="EMBL" id="KOC90693.1"/>
    </source>
</evidence>
<dbReference type="PANTHER" id="PTHR34156">
    <property type="entry name" value="OUTER MEMBRANE PROTEIN-RELATED-RELATED"/>
    <property type="match status" value="1"/>
</dbReference>
<dbReference type="PANTHER" id="PTHR34156:SF11">
    <property type="entry name" value="LIPOPROTEIN BSMA"/>
    <property type="match status" value="1"/>
</dbReference>
<protein>
    <submittedName>
        <fullName evidence="4">Biofilm stress and motility protein A</fullName>
    </submittedName>
</protein>
<feature type="signal peptide" evidence="2">
    <location>
        <begin position="1"/>
        <end position="18"/>
    </location>
</feature>
<dbReference type="EMBL" id="JRXF01000017">
    <property type="protein sequence ID" value="KOC93117.1"/>
    <property type="molecule type" value="Genomic_DNA"/>
</dbReference>
<keyword evidence="1 2" id="KW-0732">Signal</keyword>
<name>A0A0L7T5S1_9GAMM</name>
<dbReference type="InterPro" id="IPR010854">
    <property type="entry name" value="YdgH/BhsA/McbA-like_dom"/>
</dbReference>
<dbReference type="AlphaFoldDB" id="A0A0L7T5S1"/>
<evidence type="ECO:0000313" key="5">
    <source>
        <dbReference type="EMBL" id="KOC93117.1"/>
    </source>
</evidence>
<evidence type="ECO:0000256" key="2">
    <source>
        <dbReference type="SAM" id="SignalP"/>
    </source>
</evidence>
<dbReference type="InterPro" id="IPR025543">
    <property type="entry name" value="Dodecin-like"/>
</dbReference>
<dbReference type="PROSITE" id="PS51257">
    <property type="entry name" value="PROKAR_LIPOPROTEIN"/>
    <property type="match status" value="1"/>
</dbReference>
<evidence type="ECO:0000313" key="7">
    <source>
        <dbReference type="Proteomes" id="UP000037088"/>
    </source>
</evidence>
<accession>A0A0L7T5S1</accession>
<dbReference type="OrthoDB" id="6415092at2"/>
<dbReference type="STRING" id="1560201.NG42_08275"/>
<feature type="chain" id="PRO_5008219410" evidence="2">
    <location>
        <begin position="19"/>
        <end position="108"/>
    </location>
</feature>
<dbReference type="InterPro" id="IPR036275">
    <property type="entry name" value="YdgH-like_sf"/>
</dbReference>
<dbReference type="NCBIfam" id="NF011433">
    <property type="entry name" value="PRK14864.1"/>
    <property type="match status" value="1"/>
</dbReference>
<evidence type="ECO:0000259" key="3">
    <source>
        <dbReference type="Pfam" id="PF07338"/>
    </source>
</evidence>
<keyword evidence="7" id="KW-1185">Reference proteome</keyword>
<dbReference type="Gene3D" id="3.30.1660.10">
    <property type="entry name" value="Flavin-binding protein dodecin"/>
    <property type="match status" value="1"/>
</dbReference>
<dbReference type="RefSeq" id="WP_052898840.1">
    <property type="nucleotide sequence ID" value="NZ_JRXE01000009.1"/>
</dbReference>
<feature type="domain" description="YdgH/BhsA/McbA-like" evidence="3">
    <location>
        <begin position="44"/>
        <end position="98"/>
    </location>
</feature>
<dbReference type="EMBL" id="JRXE01000009">
    <property type="protein sequence ID" value="KOC90693.1"/>
    <property type="molecule type" value="Genomic_DNA"/>
</dbReference>
<evidence type="ECO:0000256" key="1">
    <source>
        <dbReference type="ARBA" id="ARBA00022729"/>
    </source>
</evidence>
<proteinExistence type="predicted"/>
<dbReference type="Proteomes" id="UP000036851">
    <property type="component" value="Unassembled WGS sequence"/>
</dbReference>
<dbReference type="InterPro" id="IPR051096">
    <property type="entry name" value="BhsA/McbA_stress_biofilm_assoc"/>
</dbReference>
<reference evidence="6 7" key="1">
    <citation type="journal article" date="2015" name="Int. J. Syst. Evol. Microbiol.">
        <title>Erwinia iniecta sp. nov., isolated from Russian wheat aphids (Diuraphis noxia).</title>
        <authorList>
            <person name="Campillo T."/>
            <person name="Luna E."/>
            <person name="Portier P."/>
            <person name="Fischer-Le Saux M."/>
            <person name="Lapitan N."/>
            <person name="Tisserat N.A."/>
            <person name="Leach J.E."/>
        </authorList>
    </citation>
    <scope>NUCLEOTIDE SEQUENCE [LARGE SCALE GENOMIC DNA]</scope>
    <source>
        <strain evidence="4 7">B120</strain>
        <strain evidence="5 6">B149</strain>
    </source>
</reference>
<dbReference type="Proteomes" id="UP000037088">
    <property type="component" value="Unassembled WGS sequence"/>
</dbReference>
<organism evidence="4 7">
    <name type="scientific">Winslowiella iniecta</name>
    <dbReference type="NCBI Taxonomy" id="1560201"/>
    <lineage>
        <taxon>Bacteria</taxon>
        <taxon>Pseudomonadati</taxon>
        <taxon>Pseudomonadota</taxon>
        <taxon>Gammaproteobacteria</taxon>
        <taxon>Enterobacterales</taxon>
        <taxon>Erwiniaceae</taxon>
        <taxon>Winslowiella</taxon>
    </lineage>
</organism>
<comment type="caution">
    <text evidence="4">The sequence shown here is derived from an EMBL/GenBank/DDBJ whole genome shotgun (WGS) entry which is preliminary data.</text>
</comment>